<keyword evidence="3" id="KW-0694">RNA-binding</keyword>
<dbReference type="EMBL" id="VIEB01000654">
    <property type="protein sequence ID" value="TQD84059.1"/>
    <property type="molecule type" value="Genomic_DNA"/>
</dbReference>
<proteinExistence type="predicted"/>
<dbReference type="InterPro" id="IPR014001">
    <property type="entry name" value="Helicase_ATP-bd"/>
</dbReference>
<organism evidence="5 6">
    <name type="scientific">Malus baccata</name>
    <name type="common">Siberian crab apple</name>
    <name type="synonym">Pyrus baccata</name>
    <dbReference type="NCBI Taxonomy" id="106549"/>
    <lineage>
        <taxon>Eukaryota</taxon>
        <taxon>Viridiplantae</taxon>
        <taxon>Streptophyta</taxon>
        <taxon>Embryophyta</taxon>
        <taxon>Tracheophyta</taxon>
        <taxon>Spermatophyta</taxon>
        <taxon>Magnoliopsida</taxon>
        <taxon>eudicotyledons</taxon>
        <taxon>Gunneridae</taxon>
        <taxon>Pentapetalae</taxon>
        <taxon>rosids</taxon>
        <taxon>fabids</taxon>
        <taxon>Rosales</taxon>
        <taxon>Rosaceae</taxon>
        <taxon>Amygdaloideae</taxon>
        <taxon>Maleae</taxon>
        <taxon>Malus</taxon>
    </lineage>
</organism>
<sequence length="274" mass="30228">MAANQNDDGSVPLPSTAGLALNIANLNIYRENMFLDDPEDSYINTVASDTLYTSAITFEELNLCPEAHNGTGKTTCFGLEMLGRVDPNLRAPQALCQRVGLAGIKMECDVPSIKDKTSSCAVPIHSRAPVSAQIVIGTPGTIKKLMSDKKLGVTCVKVLVFDEADQMLAVEGFKDDSLRTMMEIGKFSSHCQVLLFSATFNETITKFISRVVKDSNILFVQKEELSLEVVKHYKVYGPDELTKIHVNLVVYYDLPIKHEPSHGKWGLPEPDYEL</sequence>
<dbReference type="Pfam" id="PF00270">
    <property type="entry name" value="DEAD"/>
    <property type="match status" value="1"/>
</dbReference>
<dbReference type="SUPFAM" id="SSF52540">
    <property type="entry name" value="P-loop containing nucleoside triphosphate hydrolases"/>
    <property type="match status" value="1"/>
</dbReference>
<comment type="caution">
    <text evidence="5">The sequence shown here is derived from an EMBL/GenBank/DDBJ whole genome shotgun (WGS) entry which is preliminary data.</text>
</comment>
<dbReference type="Proteomes" id="UP000315295">
    <property type="component" value="Unassembled WGS sequence"/>
</dbReference>
<name>A0A540LCH8_MALBA</name>
<evidence type="ECO:0000313" key="5">
    <source>
        <dbReference type="EMBL" id="TQD84059.1"/>
    </source>
</evidence>
<keyword evidence="2" id="KW-0347">Helicase</keyword>
<dbReference type="PROSITE" id="PS51192">
    <property type="entry name" value="HELICASE_ATP_BIND_1"/>
    <property type="match status" value="1"/>
</dbReference>
<dbReference type="STRING" id="106549.A0A540LCH8"/>
<accession>A0A540LCH8</accession>
<evidence type="ECO:0000259" key="4">
    <source>
        <dbReference type="PROSITE" id="PS51192"/>
    </source>
</evidence>
<evidence type="ECO:0000256" key="3">
    <source>
        <dbReference type="ARBA" id="ARBA00022884"/>
    </source>
</evidence>
<dbReference type="GO" id="GO:0005524">
    <property type="term" value="F:ATP binding"/>
    <property type="evidence" value="ECO:0007669"/>
    <property type="project" value="InterPro"/>
</dbReference>
<evidence type="ECO:0000313" key="6">
    <source>
        <dbReference type="Proteomes" id="UP000315295"/>
    </source>
</evidence>
<keyword evidence="2" id="KW-0547">Nucleotide-binding</keyword>
<dbReference type="SMART" id="SM00487">
    <property type="entry name" value="DEXDc"/>
    <property type="match status" value="1"/>
</dbReference>
<evidence type="ECO:0000256" key="2">
    <source>
        <dbReference type="ARBA" id="ARBA00022806"/>
    </source>
</evidence>
<dbReference type="InterPro" id="IPR027417">
    <property type="entry name" value="P-loop_NTPase"/>
</dbReference>
<reference evidence="5 6" key="1">
    <citation type="journal article" date="2019" name="G3 (Bethesda)">
        <title>Sequencing of a Wild Apple (Malus baccata) Genome Unravels the Differences Between Cultivated and Wild Apple Species Regarding Disease Resistance and Cold Tolerance.</title>
        <authorList>
            <person name="Chen X."/>
        </authorList>
    </citation>
    <scope>NUCLEOTIDE SEQUENCE [LARGE SCALE GENOMIC DNA]</scope>
    <source>
        <strain evidence="6">cv. Shandingzi</strain>
        <tissue evidence="5">Leaves</tissue>
    </source>
</reference>
<evidence type="ECO:0000256" key="1">
    <source>
        <dbReference type="ARBA" id="ARBA00022801"/>
    </source>
</evidence>
<dbReference type="AlphaFoldDB" id="A0A540LCH8"/>
<keyword evidence="1" id="KW-0378">Hydrolase</keyword>
<dbReference type="GO" id="GO:0016787">
    <property type="term" value="F:hydrolase activity"/>
    <property type="evidence" value="ECO:0007669"/>
    <property type="project" value="UniProtKB-KW"/>
</dbReference>
<dbReference type="GO" id="GO:0004386">
    <property type="term" value="F:helicase activity"/>
    <property type="evidence" value="ECO:0007669"/>
    <property type="project" value="UniProtKB-KW"/>
</dbReference>
<dbReference type="Gene3D" id="3.40.50.300">
    <property type="entry name" value="P-loop containing nucleotide triphosphate hydrolases"/>
    <property type="match status" value="1"/>
</dbReference>
<keyword evidence="2" id="KW-0067">ATP-binding</keyword>
<protein>
    <recommendedName>
        <fullName evidence="4">Helicase ATP-binding domain-containing protein</fullName>
    </recommendedName>
</protein>
<gene>
    <name evidence="5" type="ORF">C1H46_030381</name>
</gene>
<feature type="domain" description="Helicase ATP-binding" evidence="4">
    <location>
        <begin position="131"/>
        <end position="218"/>
    </location>
</feature>
<dbReference type="GO" id="GO:0003723">
    <property type="term" value="F:RNA binding"/>
    <property type="evidence" value="ECO:0007669"/>
    <property type="project" value="UniProtKB-KW"/>
</dbReference>
<keyword evidence="6" id="KW-1185">Reference proteome</keyword>
<dbReference type="InterPro" id="IPR011545">
    <property type="entry name" value="DEAD/DEAH_box_helicase_dom"/>
</dbReference>
<dbReference type="PANTHER" id="PTHR47958">
    <property type="entry name" value="ATP-DEPENDENT RNA HELICASE DBP3"/>
    <property type="match status" value="1"/>
</dbReference>